<sequence>MAGFRDLDKVLFPIKSINNVVQLFRNQLESPSEPDLALLSIVAGVIENSLTSRSNAALQVCEPVEQNNLPILEIKTVEILYDKFRSIMLNAVDQNKAKGFATRDLVKKVSDVIWNSLTRSYYKDRAHLQSLYSFLSGNKLDCFGVAFAVVAGCQCLGYNDVHLALSEDHAWVIFGENGTETAEVTWHGKGNEDKRGQEIGKGVSARSWLYVNNKPVICTRHMEVAALVSAINPSLNSTHDAYEVALLQQELLWLLYELGHLKKYPMAIGNLGDLEEIAATEGKVPCKDLFQEAVTSARSYYSNQHVYPYTYQGGYFYRNKMYEEAFESWANASDVIRLYNYSRDDEEIYKEFLEIANELIPHIMKIESSGFSANTILKKPKCFADLLRFYDGICQWEEGSATPVLHIGWAKPLVLTISKFDADVRAQVNIVCDKSEEDKLLKKNGTYFNNNNYEKENGSTAVSDSVVSTNVKNHSDKDNSPFHPSIEALTAACSEKILNPEYLLQGDGSPFVGGDYPDPLANQSGVSECKRNGGASTSKEDPLGSPSSSSTNGGDKDPPPPVDRKPLVILRSQKMKQLKNLLLAEKLNTQAISLHLTAQSQVQVGKKGRGDPGGDSLRPKRARRE</sequence>
<evidence type="ECO:0000256" key="1">
    <source>
        <dbReference type="ARBA" id="ARBA00004123"/>
    </source>
</evidence>
<dbReference type="AlphaFoldDB" id="A0A9P0GBH6"/>
<evidence type="ECO:0000256" key="8">
    <source>
        <dbReference type="ARBA" id="ARBA00023163"/>
    </source>
</evidence>
<keyword evidence="3" id="KW-0678">Repressor</keyword>
<dbReference type="EMBL" id="OV651830">
    <property type="protein sequence ID" value="CAH1104886.1"/>
    <property type="molecule type" value="Genomic_DNA"/>
</dbReference>
<keyword evidence="7" id="KW-0238">DNA-binding</keyword>
<evidence type="ECO:0000256" key="5">
    <source>
        <dbReference type="ARBA" id="ARBA00022853"/>
    </source>
</evidence>
<gene>
    <name evidence="11" type="ORF">PSYICH_LOCUS6005</name>
</gene>
<protein>
    <recommendedName>
        <fullName evidence="2">Menin</fullName>
    </recommendedName>
</protein>
<dbReference type="PANTHER" id="PTHR12693:SF3">
    <property type="entry name" value="MENIN"/>
    <property type="match status" value="1"/>
</dbReference>
<feature type="region of interest" description="Disordered" evidence="10">
    <location>
        <begin position="598"/>
        <end position="625"/>
    </location>
</feature>
<keyword evidence="12" id="KW-1185">Reference proteome</keyword>
<dbReference type="GO" id="GO:0035097">
    <property type="term" value="C:histone methyltransferase complex"/>
    <property type="evidence" value="ECO:0007669"/>
    <property type="project" value="TreeGrafter"/>
</dbReference>
<feature type="region of interest" description="Disordered" evidence="10">
    <location>
        <begin position="452"/>
        <end position="483"/>
    </location>
</feature>
<dbReference type="GO" id="GO:0008285">
    <property type="term" value="P:negative regulation of cell population proliferation"/>
    <property type="evidence" value="ECO:0007669"/>
    <property type="project" value="TreeGrafter"/>
</dbReference>
<dbReference type="Pfam" id="PF05053">
    <property type="entry name" value="Menin"/>
    <property type="match status" value="2"/>
</dbReference>
<evidence type="ECO:0000256" key="4">
    <source>
        <dbReference type="ARBA" id="ARBA00022553"/>
    </source>
</evidence>
<feature type="compositionally biased region" description="Basic and acidic residues" evidence="10">
    <location>
        <begin position="554"/>
        <end position="566"/>
    </location>
</feature>
<dbReference type="GO" id="GO:0006325">
    <property type="term" value="P:chromatin organization"/>
    <property type="evidence" value="ECO:0007669"/>
    <property type="project" value="UniProtKB-KW"/>
</dbReference>
<keyword evidence="9" id="KW-0539">Nucleus</keyword>
<evidence type="ECO:0000256" key="10">
    <source>
        <dbReference type="SAM" id="MobiDB-lite"/>
    </source>
</evidence>
<reference evidence="11" key="1">
    <citation type="submission" date="2022-01" db="EMBL/GenBank/DDBJ databases">
        <authorList>
            <person name="King R."/>
        </authorList>
    </citation>
    <scope>NUCLEOTIDE SEQUENCE</scope>
</reference>
<feature type="compositionally biased region" description="Polar residues" evidence="10">
    <location>
        <begin position="452"/>
        <end position="472"/>
    </location>
</feature>
<feature type="region of interest" description="Disordered" evidence="10">
    <location>
        <begin position="514"/>
        <end position="567"/>
    </location>
</feature>
<dbReference type="GO" id="GO:0000785">
    <property type="term" value="C:chromatin"/>
    <property type="evidence" value="ECO:0007669"/>
    <property type="project" value="TreeGrafter"/>
</dbReference>
<dbReference type="GO" id="GO:0045786">
    <property type="term" value="P:negative regulation of cell cycle"/>
    <property type="evidence" value="ECO:0007669"/>
    <property type="project" value="TreeGrafter"/>
</dbReference>
<keyword evidence="5" id="KW-0156">Chromatin regulator</keyword>
<dbReference type="GO" id="GO:0006357">
    <property type="term" value="P:regulation of transcription by RNA polymerase II"/>
    <property type="evidence" value="ECO:0007669"/>
    <property type="project" value="TreeGrafter"/>
</dbReference>
<comment type="subcellular location">
    <subcellularLocation>
        <location evidence="1">Nucleus</location>
    </subcellularLocation>
</comment>
<dbReference type="PANTHER" id="PTHR12693">
    <property type="entry name" value="MENIN"/>
    <property type="match status" value="1"/>
</dbReference>
<dbReference type="GO" id="GO:0003682">
    <property type="term" value="F:chromatin binding"/>
    <property type="evidence" value="ECO:0007669"/>
    <property type="project" value="TreeGrafter"/>
</dbReference>
<keyword evidence="6" id="KW-0805">Transcription regulation</keyword>
<evidence type="ECO:0000256" key="2">
    <source>
        <dbReference type="ARBA" id="ARBA00021162"/>
    </source>
</evidence>
<organism evidence="11 12">
    <name type="scientific">Psylliodes chrysocephalus</name>
    <dbReference type="NCBI Taxonomy" id="3402493"/>
    <lineage>
        <taxon>Eukaryota</taxon>
        <taxon>Metazoa</taxon>
        <taxon>Ecdysozoa</taxon>
        <taxon>Arthropoda</taxon>
        <taxon>Hexapoda</taxon>
        <taxon>Insecta</taxon>
        <taxon>Pterygota</taxon>
        <taxon>Neoptera</taxon>
        <taxon>Endopterygota</taxon>
        <taxon>Coleoptera</taxon>
        <taxon>Polyphaga</taxon>
        <taxon>Cucujiformia</taxon>
        <taxon>Chrysomeloidea</taxon>
        <taxon>Chrysomelidae</taxon>
        <taxon>Galerucinae</taxon>
        <taxon>Alticini</taxon>
        <taxon>Psylliodes</taxon>
    </lineage>
</organism>
<evidence type="ECO:0000256" key="6">
    <source>
        <dbReference type="ARBA" id="ARBA00023015"/>
    </source>
</evidence>
<evidence type="ECO:0000313" key="12">
    <source>
        <dbReference type="Proteomes" id="UP001153636"/>
    </source>
</evidence>
<dbReference type="InterPro" id="IPR007747">
    <property type="entry name" value="Menin"/>
</dbReference>
<keyword evidence="4" id="KW-0597">Phosphoprotein</keyword>
<evidence type="ECO:0000313" key="11">
    <source>
        <dbReference type="EMBL" id="CAH1104886.1"/>
    </source>
</evidence>
<keyword evidence="8" id="KW-0804">Transcription</keyword>
<dbReference type="GO" id="GO:0000403">
    <property type="term" value="F:Y-form DNA binding"/>
    <property type="evidence" value="ECO:0007669"/>
    <property type="project" value="TreeGrafter"/>
</dbReference>
<accession>A0A9P0GBH6</accession>
<evidence type="ECO:0000256" key="7">
    <source>
        <dbReference type="ARBA" id="ARBA00023125"/>
    </source>
</evidence>
<dbReference type="CDD" id="cd14456">
    <property type="entry name" value="Menin"/>
    <property type="match status" value="1"/>
</dbReference>
<evidence type="ECO:0000256" key="3">
    <source>
        <dbReference type="ARBA" id="ARBA00022491"/>
    </source>
</evidence>
<name>A0A9P0GBH6_9CUCU</name>
<evidence type="ECO:0000256" key="9">
    <source>
        <dbReference type="ARBA" id="ARBA00023242"/>
    </source>
</evidence>
<proteinExistence type="predicted"/>
<dbReference type="Proteomes" id="UP001153636">
    <property type="component" value="Chromosome 18"/>
</dbReference>
<dbReference type="OrthoDB" id="5962932at2759"/>
<dbReference type="GO" id="GO:0000976">
    <property type="term" value="F:transcription cis-regulatory region binding"/>
    <property type="evidence" value="ECO:0007669"/>
    <property type="project" value="TreeGrafter"/>
</dbReference>